<dbReference type="AlphaFoldDB" id="A0A6A6QHD7"/>
<dbReference type="SUPFAM" id="SSF55298">
    <property type="entry name" value="YjgF-like"/>
    <property type="match status" value="1"/>
</dbReference>
<dbReference type="OrthoDB" id="309640at2759"/>
<dbReference type="Pfam" id="PF01042">
    <property type="entry name" value="Ribonuc_L-PSP"/>
    <property type="match status" value="1"/>
</dbReference>
<dbReference type="Proteomes" id="UP000799750">
    <property type="component" value="Unassembled WGS sequence"/>
</dbReference>
<evidence type="ECO:0000313" key="1">
    <source>
        <dbReference type="EMBL" id="KAF2491835.1"/>
    </source>
</evidence>
<dbReference type="EMBL" id="MU004195">
    <property type="protein sequence ID" value="KAF2491835.1"/>
    <property type="molecule type" value="Genomic_DNA"/>
</dbReference>
<proteinExistence type="predicted"/>
<dbReference type="InterPro" id="IPR035959">
    <property type="entry name" value="RutC-like_sf"/>
</dbReference>
<keyword evidence="2" id="KW-1185">Reference proteome</keyword>
<dbReference type="InterPro" id="IPR006175">
    <property type="entry name" value="YjgF/YER057c/UK114"/>
</dbReference>
<gene>
    <name evidence="1" type="ORF">BU16DRAFT_621336</name>
</gene>
<organism evidence="1 2">
    <name type="scientific">Lophium mytilinum</name>
    <dbReference type="NCBI Taxonomy" id="390894"/>
    <lineage>
        <taxon>Eukaryota</taxon>
        <taxon>Fungi</taxon>
        <taxon>Dikarya</taxon>
        <taxon>Ascomycota</taxon>
        <taxon>Pezizomycotina</taxon>
        <taxon>Dothideomycetes</taxon>
        <taxon>Pleosporomycetidae</taxon>
        <taxon>Mytilinidiales</taxon>
        <taxon>Mytilinidiaceae</taxon>
        <taxon>Lophium</taxon>
    </lineage>
</organism>
<reference evidence="1" key="1">
    <citation type="journal article" date="2020" name="Stud. Mycol.">
        <title>101 Dothideomycetes genomes: a test case for predicting lifestyles and emergence of pathogens.</title>
        <authorList>
            <person name="Haridas S."/>
            <person name="Albert R."/>
            <person name="Binder M."/>
            <person name="Bloem J."/>
            <person name="Labutti K."/>
            <person name="Salamov A."/>
            <person name="Andreopoulos B."/>
            <person name="Baker S."/>
            <person name="Barry K."/>
            <person name="Bills G."/>
            <person name="Bluhm B."/>
            <person name="Cannon C."/>
            <person name="Castanera R."/>
            <person name="Culley D."/>
            <person name="Daum C."/>
            <person name="Ezra D."/>
            <person name="Gonzalez J."/>
            <person name="Henrissat B."/>
            <person name="Kuo A."/>
            <person name="Liang C."/>
            <person name="Lipzen A."/>
            <person name="Lutzoni F."/>
            <person name="Magnuson J."/>
            <person name="Mondo S."/>
            <person name="Nolan M."/>
            <person name="Ohm R."/>
            <person name="Pangilinan J."/>
            <person name="Park H.-J."/>
            <person name="Ramirez L."/>
            <person name="Alfaro M."/>
            <person name="Sun H."/>
            <person name="Tritt A."/>
            <person name="Yoshinaga Y."/>
            <person name="Zwiers L.-H."/>
            <person name="Turgeon B."/>
            <person name="Goodwin S."/>
            <person name="Spatafora J."/>
            <person name="Crous P."/>
            <person name="Grigoriev I."/>
        </authorList>
    </citation>
    <scope>NUCLEOTIDE SEQUENCE</scope>
    <source>
        <strain evidence="1">CBS 269.34</strain>
    </source>
</reference>
<name>A0A6A6QHD7_9PEZI</name>
<protein>
    <submittedName>
        <fullName evidence="1">Endoribonuclease l-psp</fullName>
    </submittedName>
</protein>
<evidence type="ECO:0000313" key="2">
    <source>
        <dbReference type="Proteomes" id="UP000799750"/>
    </source>
</evidence>
<dbReference type="Gene3D" id="3.30.1330.40">
    <property type="entry name" value="RutC-like"/>
    <property type="match status" value="1"/>
</dbReference>
<accession>A0A6A6QHD7</accession>
<sequence>MEYQGPLTKLGLKCINAPGLGEKLSPLYGISSVIVIPPNATLFETCGHTGCNLDIEYPESLEDEVLQAFQNVENALLAAGVPGGWQGVYKMTTYHVGSIDEAGEGLEAAMAKYLKDNRPAWCGVSVVGLSGPARIEITVSAAKGA</sequence>